<feature type="domain" description="RNA polymerase sigma factor 70 region 4 type 2" evidence="6">
    <location>
        <begin position="118"/>
        <end position="170"/>
    </location>
</feature>
<name>A0A5J6KZV5_9MICO</name>
<evidence type="ECO:0000259" key="5">
    <source>
        <dbReference type="Pfam" id="PF04542"/>
    </source>
</evidence>
<dbReference type="Gene3D" id="1.10.10.10">
    <property type="entry name" value="Winged helix-like DNA-binding domain superfamily/Winged helix DNA-binding domain"/>
    <property type="match status" value="1"/>
</dbReference>
<dbReference type="Proteomes" id="UP000325516">
    <property type="component" value="Chromosome"/>
</dbReference>
<dbReference type="InterPro" id="IPR014284">
    <property type="entry name" value="RNA_pol_sigma-70_dom"/>
</dbReference>
<dbReference type="Pfam" id="PF20239">
    <property type="entry name" value="DUF6596"/>
    <property type="match status" value="1"/>
</dbReference>
<dbReference type="PANTHER" id="PTHR47756:SF2">
    <property type="entry name" value="BLL6612 PROTEIN"/>
    <property type="match status" value="1"/>
</dbReference>
<dbReference type="InterPro" id="IPR036388">
    <property type="entry name" value="WH-like_DNA-bd_sf"/>
</dbReference>
<dbReference type="GO" id="GO:0003677">
    <property type="term" value="F:DNA binding"/>
    <property type="evidence" value="ECO:0007669"/>
    <property type="project" value="InterPro"/>
</dbReference>
<dbReference type="SUPFAM" id="SSF88659">
    <property type="entry name" value="Sigma3 and sigma4 domains of RNA polymerase sigma factors"/>
    <property type="match status" value="1"/>
</dbReference>
<dbReference type="EMBL" id="CP044232">
    <property type="protein sequence ID" value="QEW01773.1"/>
    <property type="molecule type" value="Genomic_DNA"/>
</dbReference>
<evidence type="ECO:0000256" key="4">
    <source>
        <dbReference type="ARBA" id="ARBA00023163"/>
    </source>
</evidence>
<keyword evidence="9" id="KW-1185">Reference proteome</keyword>
<evidence type="ECO:0000256" key="2">
    <source>
        <dbReference type="ARBA" id="ARBA00023015"/>
    </source>
</evidence>
<evidence type="ECO:0000256" key="1">
    <source>
        <dbReference type="ARBA" id="ARBA00010641"/>
    </source>
</evidence>
<dbReference type="InterPro" id="IPR013249">
    <property type="entry name" value="RNA_pol_sigma70_r4_t2"/>
</dbReference>
<evidence type="ECO:0000313" key="9">
    <source>
        <dbReference type="Proteomes" id="UP000325516"/>
    </source>
</evidence>
<comment type="similarity">
    <text evidence="1">Belongs to the sigma-70 factor family. ECF subfamily.</text>
</comment>
<dbReference type="NCBIfam" id="TIGR02937">
    <property type="entry name" value="sigma70-ECF"/>
    <property type="match status" value="1"/>
</dbReference>
<dbReference type="Pfam" id="PF08281">
    <property type="entry name" value="Sigma70_r4_2"/>
    <property type="match status" value="1"/>
</dbReference>
<dbReference type="KEGG" id="mlz:F6J85_00790"/>
<dbReference type="GO" id="GO:0006352">
    <property type="term" value="P:DNA-templated transcription initiation"/>
    <property type="evidence" value="ECO:0007669"/>
    <property type="project" value="InterPro"/>
</dbReference>
<dbReference type="InterPro" id="IPR046531">
    <property type="entry name" value="DUF6596"/>
</dbReference>
<keyword evidence="2" id="KW-0805">Transcription regulation</keyword>
<dbReference type="PANTHER" id="PTHR47756">
    <property type="entry name" value="BLL6612 PROTEIN-RELATED"/>
    <property type="match status" value="1"/>
</dbReference>
<dbReference type="AlphaFoldDB" id="A0A5J6KZV5"/>
<evidence type="ECO:0000259" key="7">
    <source>
        <dbReference type="Pfam" id="PF20239"/>
    </source>
</evidence>
<organism evidence="8 9">
    <name type="scientific">Microbacterium lushaniae</name>
    <dbReference type="NCBI Taxonomy" id="2614639"/>
    <lineage>
        <taxon>Bacteria</taxon>
        <taxon>Bacillati</taxon>
        <taxon>Actinomycetota</taxon>
        <taxon>Actinomycetes</taxon>
        <taxon>Micrococcales</taxon>
        <taxon>Microbacteriaceae</taxon>
        <taxon>Microbacterium</taxon>
    </lineage>
</organism>
<dbReference type="InterPro" id="IPR013325">
    <property type="entry name" value="RNA_pol_sigma_r2"/>
</dbReference>
<sequence length="417" mass="45263">MSRESVPAAVADTVTAAYRQEWPAVVAAVVRVTRDLDLAEDCAQEAFTSALTRWAAHGVPDRPGAWLTTVARNHALDALRRRGRAARLLPLLVMDEDAIHGDPGERAGTGVDDDRLRLMLTCCHPALERPAQVALTLRLVCGLSTAEVARAFLVPQATMAARITRAKKKIAIARIPFRIPDDDRLPERLDALLQVVYLVFTTGHAAPSGASAVRDDLADTALRLARLVHDLMPHDARVAAMLALMLLTTARRPTRVAATGEPVALPEQDRSRWDRPMIAEGAALVRRSLRTVPTRYGLEAAIAAVHAQAGDWESTDWAEIVDLYDLLAQQWPSPVVALNRAVAVGFRDGPEAGLQALAPLIADPIAQIYPYVAAAHADLLRRAGRSEEARQAYRTAIGLTDNAAERAGLQRRLDALE</sequence>
<dbReference type="SUPFAM" id="SSF88946">
    <property type="entry name" value="Sigma2 domain of RNA polymerase sigma factors"/>
    <property type="match status" value="1"/>
</dbReference>
<evidence type="ECO:0000313" key="8">
    <source>
        <dbReference type="EMBL" id="QEW01773.1"/>
    </source>
</evidence>
<gene>
    <name evidence="8" type="ORF">F6J85_00790</name>
</gene>
<accession>A0A5J6KZV5</accession>
<dbReference type="InterPro" id="IPR013324">
    <property type="entry name" value="RNA_pol_sigma_r3/r4-like"/>
</dbReference>
<reference evidence="9" key="1">
    <citation type="submission" date="2019-09" db="EMBL/GenBank/DDBJ databases">
        <title>Mumia zhuanghuii sp. nov. isolated from the intestinal contents of plateau pika (Ochotona curzoniae) in the Qinghai-Tibet plateau of China.</title>
        <authorList>
            <person name="Tian Z."/>
        </authorList>
    </citation>
    <scope>NUCLEOTIDE SEQUENCE [LARGE SCALE GENOMIC DNA]</scope>
    <source>
        <strain evidence="9">L-031</strain>
    </source>
</reference>
<feature type="domain" description="DUF6596" evidence="7">
    <location>
        <begin position="188"/>
        <end position="288"/>
    </location>
</feature>
<keyword evidence="3" id="KW-0731">Sigma factor</keyword>
<feature type="domain" description="RNA polymerase sigma-70 region 2" evidence="5">
    <location>
        <begin position="18"/>
        <end position="84"/>
    </location>
</feature>
<dbReference type="Pfam" id="PF04542">
    <property type="entry name" value="Sigma70_r2"/>
    <property type="match status" value="1"/>
</dbReference>
<evidence type="ECO:0000256" key="3">
    <source>
        <dbReference type="ARBA" id="ARBA00023082"/>
    </source>
</evidence>
<protein>
    <submittedName>
        <fullName evidence="8">Sigma-70 family RNA polymerase sigma factor</fullName>
    </submittedName>
</protein>
<dbReference type="GO" id="GO:0016987">
    <property type="term" value="F:sigma factor activity"/>
    <property type="evidence" value="ECO:0007669"/>
    <property type="project" value="UniProtKB-KW"/>
</dbReference>
<evidence type="ECO:0000259" key="6">
    <source>
        <dbReference type="Pfam" id="PF08281"/>
    </source>
</evidence>
<dbReference type="Gene3D" id="1.10.1740.10">
    <property type="match status" value="1"/>
</dbReference>
<keyword evidence="4" id="KW-0804">Transcription</keyword>
<dbReference type="InterPro" id="IPR007627">
    <property type="entry name" value="RNA_pol_sigma70_r2"/>
</dbReference>
<proteinExistence type="inferred from homology"/>